<comment type="caution">
    <text evidence="1">The sequence shown here is derived from an EMBL/GenBank/DDBJ whole genome shotgun (WGS) entry which is preliminary data.</text>
</comment>
<sequence>MPGGRFLHDTYLTTYTTTLNYTYRTFRTTTQYWGLGVSRDLTELSFIFLEGHIMSISMSIRRDNNGISYVSGRSQDDGPLGTRNAHSPMWALTRLSEYALQDSPDPHCEYVVMLLINRYLLRLPIYTRRTTRTTQDLHRRPKACEFPVSPTVPVDQQAVTISSMSKICPVLAGIESPSEARDPLITFAIPRLQFGPHRLAPRSGRVYGGCWTSLMP</sequence>
<dbReference type="EMBL" id="LSRX01000718">
    <property type="protein sequence ID" value="OLP90294.1"/>
    <property type="molecule type" value="Genomic_DNA"/>
</dbReference>
<dbReference type="Proteomes" id="UP000186817">
    <property type="component" value="Unassembled WGS sequence"/>
</dbReference>
<evidence type="ECO:0000313" key="2">
    <source>
        <dbReference type="Proteomes" id="UP000186817"/>
    </source>
</evidence>
<proteinExistence type="predicted"/>
<keyword evidence="2" id="KW-1185">Reference proteome</keyword>
<protein>
    <submittedName>
        <fullName evidence="1">Uncharacterized protein</fullName>
    </submittedName>
</protein>
<reference evidence="1 2" key="1">
    <citation type="submission" date="2016-02" db="EMBL/GenBank/DDBJ databases">
        <title>Genome analysis of coral dinoflagellate symbionts highlights evolutionary adaptations to a symbiotic lifestyle.</title>
        <authorList>
            <person name="Aranda M."/>
            <person name="Li Y."/>
            <person name="Liew Y.J."/>
            <person name="Baumgarten S."/>
            <person name="Simakov O."/>
            <person name="Wilson M."/>
            <person name="Piel J."/>
            <person name="Ashoor H."/>
            <person name="Bougouffa S."/>
            <person name="Bajic V.B."/>
            <person name="Ryu T."/>
            <person name="Ravasi T."/>
            <person name="Bayer T."/>
            <person name="Micklem G."/>
            <person name="Kim H."/>
            <person name="Bhak J."/>
            <person name="Lajeunesse T.C."/>
            <person name="Voolstra C.R."/>
        </authorList>
    </citation>
    <scope>NUCLEOTIDE SEQUENCE [LARGE SCALE GENOMIC DNA]</scope>
    <source>
        <strain evidence="1 2">CCMP2467</strain>
    </source>
</reference>
<name>A0A1Q9D5A4_SYMMI</name>
<dbReference type="AlphaFoldDB" id="A0A1Q9D5A4"/>
<accession>A0A1Q9D5A4</accession>
<evidence type="ECO:0000313" key="1">
    <source>
        <dbReference type="EMBL" id="OLP90294.1"/>
    </source>
</evidence>
<organism evidence="1 2">
    <name type="scientific">Symbiodinium microadriaticum</name>
    <name type="common">Dinoflagellate</name>
    <name type="synonym">Zooxanthella microadriatica</name>
    <dbReference type="NCBI Taxonomy" id="2951"/>
    <lineage>
        <taxon>Eukaryota</taxon>
        <taxon>Sar</taxon>
        <taxon>Alveolata</taxon>
        <taxon>Dinophyceae</taxon>
        <taxon>Suessiales</taxon>
        <taxon>Symbiodiniaceae</taxon>
        <taxon>Symbiodinium</taxon>
    </lineage>
</organism>
<gene>
    <name evidence="1" type="ORF">AK812_SmicGene28142</name>
</gene>